<keyword evidence="1" id="KW-1133">Transmembrane helix</keyword>
<organism evidence="2 3">
    <name type="scientific">Pseudomonas canavaninivorans</name>
    <dbReference type="NCBI Taxonomy" id="2842348"/>
    <lineage>
        <taxon>Bacteria</taxon>
        <taxon>Pseudomonadati</taxon>
        <taxon>Pseudomonadota</taxon>
        <taxon>Gammaproteobacteria</taxon>
        <taxon>Pseudomonadales</taxon>
        <taxon>Pseudomonadaceae</taxon>
        <taxon>Pseudomonas</taxon>
    </lineage>
</organism>
<evidence type="ECO:0000313" key="2">
    <source>
        <dbReference type="EMBL" id="QXI55678.1"/>
    </source>
</evidence>
<name>A0ABX8QNX3_PSECO</name>
<protein>
    <submittedName>
        <fullName evidence="2">Uncharacterized protein</fullName>
    </submittedName>
</protein>
<keyword evidence="1" id="KW-0812">Transmembrane</keyword>
<dbReference type="RefSeq" id="WP_217861751.1">
    <property type="nucleotide sequence ID" value="NZ_CP077080.1"/>
</dbReference>
<evidence type="ECO:0000313" key="3">
    <source>
        <dbReference type="Proteomes" id="UP000824066"/>
    </source>
</evidence>
<feature type="transmembrane region" description="Helical" evidence="1">
    <location>
        <begin position="12"/>
        <end position="34"/>
    </location>
</feature>
<gene>
    <name evidence="2" type="ORF">KSS97_12315</name>
</gene>
<keyword evidence="3" id="KW-1185">Reference proteome</keyword>
<accession>A0ABX8QNX3</accession>
<sequence length="100" mass="10602">MTPMGCPPVSIYLVVLIILAVTSVALTGLGSIARKLLKHGSFRLHIGLYVFSNAPFVLTSLLGMLVSVAYMYDSISGVLAALLFLLSFVGVLLAIPHKAK</sequence>
<dbReference type="Proteomes" id="UP000824066">
    <property type="component" value="Chromosome"/>
</dbReference>
<feature type="transmembrane region" description="Helical" evidence="1">
    <location>
        <begin position="46"/>
        <end position="72"/>
    </location>
</feature>
<reference evidence="2 3" key="1">
    <citation type="journal article" date="2021" name="Microorganisms">
        <title>The Ever-Expanding Pseudomonas Genus: Description of 43 New Species and Partition of the Pseudomonas putida Group.</title>
        <authorList>
            <person name="Girard L."/>
            <person name="Lood C."/>
            <person name="Hofte M."/>
            <person name="Vandamme P."/>
            <person name="Rokni-Zadeh H."/>
            <person name="van Noort V."/>
            <person name="Lavigne R."/>
            <person name="De Mot R."/>
        </authorList>
    </citation>
    <scope>NUCLEOTIDE SEQUENCE [LARGE SCALE GENOMIC DNA]</scope>
    <source>
        <strain evidence="2 3">SWRI17</strain>
    </source>
</reference>
<keyword evidence="1" id="KW-0472">Membrane</keyword>
<dbReference type="EMBL" id="CP077080">
    <property type="protein sequence ID" value="QXI55678.1"/>
    <property type="molecule type" value="Genomic_DNA"/>
</dbReference>
<evidence type="ECO:0000256" key="1">
    <source>
        <dbReference type="SAM" id="Phobius"/>
    </source>
</evidence>
<proteinExistence type="predicted"/>
<feature type="transmembrane region" description="Helical" evidence="1">
    <location>
        <begin position="78"/>
        <end position="95"/>
    </location>
</feature>